<dbReference type="EMBL" id="JAUUUU010000005">
    <property type="protein sequence ID" value="MDP1521209.1"/>
    <property type="molecule type" value="Genomic_DNA"/>
</dbReference>
<gene>
    <name evidence="3" type="ORF">Q8A57_09535</name>
</gene>
<keyword evidence="2" id="KW-0203">Cytokinin biosynthesis</keyword>
<evidence type="ECO:0000256" key="2">
    <source>
        <dbReference type="RuleBase" id="RU363015"/>
    </source>
</evidence>
<reference evidence="3" key="2">
    <citation type="submission" date="2023-08" db="EMBL/GenBank/DDBJ databases">
        <authorList>
            <person name="Luo J."/>
        </authorList>
    </citation>
    <scope>NUCLEOTIDE SEQUENCE</scope>
    <source>
        <strain evidence="3">DSM 25064</strain>
    </source>
</reference>
<name>A0AAW8B7Z1_9GAMM</name>
<dbReference type="InterPro" id="IPR052341">
    <property type="entry name" value="LOG_family_nucleotidases"/>
</dbReference>
<keyword evidence="4" id="KW-1185">Reference proteome</keyword>
<dbReference type="Gene3D" id="3.40.50.450">
    <property type="match status" value="1"/>
</dbReference>
<dbReference type="GO" id="GO:0009691">
    <property type="term" value="P:cytokinin biosynthetic process"/>
    <property type="evidence" value="ECO:0007669"/>
    <property type="project" value="UniProtKB-UniRule"/>
</dbReference>
<dbReference type="SUPFAM" id="SSF102405">
    <property type="entry name" value="MCP/YpsA-like"/>
    <property type="match status" value="1"/>
</dbReference>
<dbReference type="InterPro" id="IPR005269">
    <property type="entry name" value="LOG"/>
</dbReference>
<proteinExistence type="inferred from homology"/>
<dbReference type="PANTHER" id="PTHR43393:SF3">
    <property type="entry name" value="LYSINE DECARBOXYLASE-LIKE PROTEIN"/>
    <property type="match status" value="1"/>
</dbReference>
<evidence type="ECO:0000313" key="3">
    <source>
        <dbReference type="EMBL" id="MDP1521209.1"/>
    </source>
</evidence>
<dbReference type="PANTHER" id="PTHR43393">
    <property type="entry name" value="CYTOKININ RIBOSIDE 5'-MONOPHOSPHATE PHOSPHORIBOHYDROLASE"/>
    <property type="match status" value="1"/>
</dbReference>
<reference evidence="3" key="1">
    <citation type="journal article" date="2010" name="Int. J. Syst. Evol. Microbiol.">
        <title>Porticoccus litoralis gen. nov., sp. nov., a gammaproteobacterium isolated from the Yellow Sea.</title>
        <authorList>
            <person name="Oh H.M."/>
            <person name="Kim H."/>
            <person name="Kim K.M."/>
            <person name="Min G.S."/>
            <person name="Cho J.C."/>
        </authorList>
    </citation>
    <scope>NUCLEOTIDE SEQUENCE</scope>
    <source>
        <strain evidence="3">DSM 25064</strain>
    </source>
</reference>
<dbReference type="NCBIfam" id="TIGR00730">
    <property type="entry name" value="Rossman fold protein, TIGR00730 family"/>
    <property type="match status" value="1"/>
</dbReference>
<comment type="catalytic activity">
    <reaction evidence="1">
        <text>AMP + H2O = D-ribose 5-phosphate + adenine</text>
        <dbReference type="Rhea" id="RHEA:20129"/>
        <dbReference type="ChEBI" id="CHEBI:15377"/>
        <dbReference type="ChEBI" id="CHEBI:16708"/>
        <dbReference type="ChEBI" id="CHEBI:78346"/>
        <dbReference type="ChEBI" id="CHEBI:456215"/>
        <dbReference type="EC" id="3.2.2.4"/>
    </reaction>
</comment>
<dbReference type="InterPro" id="IPR031100">
    <property type="entry name" value="LOG_fam"/>
</dbReference>
<dbReference type="Proteomes" id="UP001178354">
    <property type="component" value="Unassembled WGS sequence"/>
</dbReference>
<comment type="similarity">
    <text evidence="2">Belongs to the LOG family.</text>
</comment>
<dbReference type="RefSeq" id="WP_305170873.1">
    <property type="nucleotide sequence ID" value="NZ_JAUUUU010000005.1"/>
</dbReference>
<protein>
    <recommendedName>
        <fullName evidence="2">Cytokinin riboside 5'-monophosphate phosphoribohydrolase</fullName>
        <ecNumber evidence="2">3.2.2.n1</ecNumber>
    </recommendedName>
</protein>
<dbReference type="AlphaFoldDB" id="A0AAW8B7Z1"/>
<sequence length="218" mass="23843">MDENKIPEAWRVLRIQAELVDGIEALAKLGSAVTIFGGARFKPGSHYYEEAQRLGGLLGKEGIPVITGGGPGIMEAANRGCHASASTSVGLNISLPTEQDPNSYLDLSLKFRYFFVRKFMFVKHAVGFVIFPGGYGTLDELFEALTLVQTSKVRPFPIILVGSDYWGGLVDWIQNTMLANGCIAERELHLFTVVDDAESAAKIILQHARMLQAQEIAE</sequence>
<accession>A0AAW8B7Z1</accession>
<evidence type="ECO:0000313" key="4">
    <source>
        <dbReference type="Proteomes" id="UP001178354"/>
    </source>
</evidence>
<evidence type="ECO:0000256" key="1">
    <source>
        <dbReference type="ARBA" id="ARBA00000274"/>
    </source>
</evidence>
<organism evidence="3 4">
    <name type="scientific">Porticoccus litoralis</name>
    <dbReference type="NCBI Taxonomy" id="434086"/>
    <lineage>
        <taxon>Bacteria</taxon>
        <taxon>Pseudomonadati</taxon>
        <taxon>Pseudomonadota</taxon>
        <taxon>Gammaproteobacteria</taxon>
        <taxon>Cellvibrionales</taxon>
        <taxon>Porticoccaceae</taxon>
        <taxon>Porticoccus</taxon>
    </lineage>
</organism>
<dbReference type="Pfam" id="PF03641">
    <property type="entry name" value="Lysine_decarbox"/>
    <property type="match status" value="1"/>
</dbReference>
<dbReference type="GO" id="GO:0005829">
    <property type="term" value="C:cytosol"/>
    <property type="evidence" value="ECO:0007669"/>
    <property type="project" value="TreeGrafter"/>
</dbReference>
<dbReference type="EC" id="3.2.2.n1" evidence="2"/>
<comment type="caution">
    <text evidence="3">The sequence shown here is derived from an EMBL/GenBank/DDBJ whole genome shotgun (WGS) entry which is preliminary data.</text>
</comment>
<dbReference type="GO" id="GO:0008714">
    <property type="term" value="F:AMP nucleosidase activity"/>
    <property type="evidence" value="ECO:0007669"/>
    <property type="project" value="UniProtKB-EC"/>
</dbReference>
<keyword evidence="2" id="KW-0378">Hydrolase</keyword>